<dbReference type="Proteomes" id="UP000078486">
    <property type="component" value="Unassembled WGS sequence"/>
</dbReference>
<reference evidence="1 2" key="1">
    <citation type="submission" date="2016-01" db="EMBL/GenBank/DDBJ databases">
        <title>High potential of lignocellulose degradation of a new Verrucomicrobia species.</title>
        <authorList>
            <person name="Wang Y."/>
            <person name="Shi Y."/>
            <person name="Qiu Z."/>
            <person name="Liu S."/>
            <person name="Yang H."/>
        </authorList>
    </citation>
    <scope>NUCLEOTIDE SEQUENCE [LARGE SCALE GENOMIC DNA]</scope>
    <source>
        <strain evidence="1 2">TSB47</strain>
    </source>
</reference>
<name>A0A178IIB1_9BACT</name>
<protein>
    <submittedName>
        <fullName evidence="1">Uncharacterized protein</fullName>
    </submittedName>
</protein>
<dbReference type="EMBL" id="LRRQ01000113">
    <property type="protein sequence ID" value="OAM88967.1"/>
    <property type="molecule type" value="Genomic_DNA"/>
</dbReference>
<dbReference type="AlphaFoldDB" id="A0A178IIB1"/>
<accession>A0A178IIB1</accession>
<organism evidence="1 2">
    <name type="scientific">Termitidicoccus mucosus</name>
    <dbReference type="NCBI Taxonomy" id="1184151"/>
    <lineage>
        <taxon>Bacteria</taxon>
        <taxon>Pseudomonadati</taxon>
        <taxon>Verrucomicrobiota</taxon>
        <taxon>Opitutia</taxon>
        <taxon>Opitutales</taxon>
        <taxon>Opitutaceae</taxon>
        <taxon>Termitidicoccus</taxon>
    </lineage>
</organism>
<comment type="caution">
    <text evidence="1">The sequence shown here is derived from an EMBL/GenBank/DDBJ whole genome shotgun (WGS) entry which is preliminary data.</text>
</comment>
<evidence type="ECO:0000313" key="1">
    <source>
        <dbReference type="EMBL" id="OAM88967.1"/>
    </source>
</evidence>
<gene>
    <name evidence="1" type="ORF">AW736_09310</name>
</gene>
<sequence length="150" mass="16513">MASKPGALVTAAADPYVAYLSGASALRLHERIQQMPQSLFAVTLGRPGEVEMAGGRIALHRIKPELFGGYAYDPRVDGFVASPEKAVFDLAYLAAMNRSRVSGSLPETDLKGLRWSEVQKWLRRIPTPRVRASVEQALDRIRQQHAEVAD</sequence>
<evidence type="ECO:0000313" key="2">
    <source>
        <dbReference type="Proteomes" id="UP000078486"/>
    </source>
</evidence>
<keyword evidence="2" id="KW-1185">Reference proteome</keyword>
<proteinExistence type="predicted"/>